<dbReference type="EMBL" id="JBEPTF010000005">
    <property type="protein sequence ID" value="MET4685238.1"/>
    <property type="molecule type" value="Genomic_DNA"/>
</dbReference>
<dbReference type="PANTHER" id="PTHR30055">
    <property type="entry name" value="HTH-TYPE TRANSCRIPTIONAL REGULATOR RUTR"/>
    <property type="match status" value="1"/>
</dbReference>
<reference evidence="4 5" key="1">
    <citation type="submission" date="2024-06" db="EMBL/GenBank/DDBJ databases">
        <title>Sorghum-associated microbial communities from plants grown in Nebraska, USA.</title>
        <authorList>
            <person name="Schachtman D."/>
        </authorList>
    </citation>
    <scope>NUCLEOTIDE SEQUENCE [LARGE SCALE GENOMIC DNA]</scope>
    <source>
        <strain evidence="4 5">2814</strain>
    </source>
</reference>
<evidence type="ECO:0000313" key="4">
    <source>
        <dbReference type="EMBL" id="MET4685238.1"/>
    </source>
</evidence>
<dbReference type="InterPro" id="IPR041474">
    <property type="entry name" value="NicS_C"/>
</dbReference>
<dbReference type="SUPFAM" id="SSF46689">
    <property type="entry name" value="Homeodomain-like"/>
    <property type="match status" value="1"/>
</dbReference>
<proteinExistence type="predicted"/>
<dbReference type="InterPro" id="IPR036271">
    <property type="entry name" value="Tet_transcr_reg_TetR-rel_C_sf"/>
</dbReference>
<feature type="DNA-binding region" description="H-T-H motif" evidence="2">
    <location>
        <begin position="63"/>
        <end position="82"/>
    </location>
</feature>
<dbReference type="InterPro" id="IPR009057">
    <property type="entry name" value="Homeodomain-like_sf"/>
</dbReference>
<dbReference type="PANTHER" id="PTHR30055:SF196">
    <property type="entry name" value="HTH-TYPE TRANSCRIPTIONAL REGULATOR RUTR"/>
    <property type="match status" value="1"/>
</dbReference>
<dbReference type="Pfam" id="PF00440">
    <property type="entry name" value="TetR_N"/>
    <property type="match status" value="1"/>
</dbReference>
<dbReference type="InterPro" id="IPR050109">
    <property type="entry name" value="HTH-type_TetR-like_transc_reg"/>
</dbReference>
<name>A0ABV2RF84_9CAUL</name>
<accession>A0ABV2RF84</accession>
<dbReference type="InterPro" id="IPR001647">
    <property type="entry name" value="HTH_TetR"/>
</dbReference>
<dbReference type="Pfam" id="PF17938">
    <property type="entry name" value="TetR_C_29"/>
    <property type="match status" value="1"/>
</dbReference>
<dbReference type="PROSITE" id="PS50977">
    <property type="entry name" value="HTH_TETR_2"/>
    <property type="match status" value="1"/>
</dbReference>
<evidence type="ECO:0000256" key="1">
    <source>
        <dbReference type="ARBA" id="ARBA00023125"/>
    </source>
</evidence>
<organism evidence="4 5">
    <name type="scientific">Brevundimonas faecalis</name>
    <dbReference type="NCBI Taxonomy" id="947378"/>
    <lineage>
        <taxon>Bacteria</taxon>
        <taxon>Pseudomonadati</taxon>
        <taxon>Pseudomonadota</taxon>
        <taxon>Alphaproteobacteria</taxon>
        <taxon>Caulobacterales</taxon>
        <taxon>Caulobacteraceae</taxon>
        <taxon>Brevundimonas</taxon>
    </lineage>
</organism>
<evidence type="ECO:0000313" key="5">
    <source>
        <dbReference type="Proteomes" id="UP001549313"/>
    </source>
</evidence>
<dbReference type="Proteomes" id="UP001549313">
    <property type="component" value="Unassembled WGS sequence"/>
</dbReference>
<keyword evidence="1 2" id="KW-0238">DNA-binding</keyword>
<dbReference type="Gene3D" id="1.10.357.10">
    <property type="entry name" value="Tetracycline Repressor, domain 2"/>
    <property type="match status" value="1"/>
</dbReference>
<dbReference type="PRINTS" id="PR00455">
    <property type="entry name" value="HTHTETR"/>
</dbReference>
<dbReference type="SUPFAM" id="SSF48498">
    <property type="entry name" value="Tetracyclin repressor-like, C-terminal domain"/>
    <property type="match status" value="1"/>
</dbReference>
<sequence>MNVERALTVSTDVVLNGPLWMDEFGQAVLAKVNLRVQQREATQANLLQAALEVFSEKGFDGASTREIAALAGAHNALIKYHFSSKDALWRAAVAFLFERQAKELAMPRHDDPAYADFRAYARAVIRAVVLYYAKHPEHARLMVQESMRENERLNWAVDAFISDISRVSGRFIEMCKREGILPDVSTPALVYIFVGAAQTFYALAPEVRRVWNIDPSDPAVIEAHADALIQVLVR</sequence>
<evidence type="ECO:0000259" key="3">
    <source>
        <dbReference type="PROSITE" id="PS50977"/>
    </source>
</evidence>
<keyword evidence="5" id="KW-1185">Reference proteome</keyword>
<comment type="caution">
    <text evidence="4">The sequence shown here is derived from an EMBL/GenBank/DDBJ whole genome shotgun (WGS) entry which is preliminary data.</text>
</comment>
<gene>
    <name evidence="4" type="ORF">ABIE19_003189</name>
</gene>
<protein>
    <submittedName>
        <fullName evidence="4">TetR/AcrR family transcriptional regulator</fullName>
    </submittedName>
</protein>
<evidence type="ECO:0000256" key="2">
    <source>
        <dbReference type="PROSITE-ProRule" id="PRU00335"/>
    </source>
</evidence>
<dbReference type="Gene3D" id="1.10.10.60">
    <property type="entry name" value="Homeodomain-like"/>
    <property type="match status" value="1"/>
</dbReference>
<feature type="domain" description="HTH tetR-type" evidence="3">
    <location>
        <begin position="40"/>
        <end position="100"/>
    </location>
</feature>